<dbReference type="OrthoDB" id="1523051at2"/>
<dbReference type="EMBL" id="UGHR01000001">
    <property type="protein sequence ID" value="STQ90785.1"/>
    <property type="molecule type" value="Genomic_DNA"/>
</dbReference>
<gene>
    <name evidence="3" type="ORF">EV682_102327</name>
    <name evidence="2" type="ORF">NCTC11159_01852</name>
</gene>
<dbReference type="Pfam" id="PF01548">
    <property type="entry name" value="DEDD_Tnp_IS110"/>
    <property type="match status" value="1"/>
</dbReference>
<dbReference type="GO" id="GO:0004803">
    <property type="term" value="F:transposase activity"/>
    <property type="evidence" value="ECO:0007669"/>
    <property type="project" value="InterPro"/>
</dbReference>
<dbReference type="EMBL" id="SMBT01000002">
    <property type="protein sequence ID" value="TCU89415.1"/>
    <property type="molecule type" value="Genomic_DNA"/>
</dbReference>
<proteinExistence type="predicted"/>
<dbReference type="Proteomes" id="UP000295794">
    <property type="component" value="Unassembled WGS sequence"/>
</dbReference>
<evidence type="ECO:0000313" key="4">
    <source>
        <dbReference type="Proteomes" id="UP000255108"/>
    </source>
</evidence>
<dbReference type="InterPro" id="IPR002525">
    <property type="entry name" value="Transp_IS110-like_N"/>
</dbReference>
<dbReference type="RefSeq" id="WP_115227060.1">
    <property type="nucleotide sequence ID" value="NZ_CAWOLO010000002.1"/>
</dbReference>
<evidence type="ECO:0000313" key="3">
    <source>
        <dbReference type="EMBL" id="TCU89415.1"/>
    </source>
</evidence>
<keyword evidence="5" id="KW-1185">Reference proteome</keyword>
<name>A0A377Q7R2_9NEIS</name>
<evidence type="ECO:0000313" key="5">
    <source>
        <dbReference type="Proteomes" id="UP000295794"/>
    </source>
</evidence>
<sequence length="115" mass="12777">MELYAGIDLHSNNSVIVVLDSSDRVVCQKRLPNQRETILGALAACGPIVSVAVESTYNWYLLVDALQDADYEVKLVNTTAVKQYDGLKHSGDLLCALFSVCRMIHTVIGWHVCYF</sequence>
<organism evidence="2 4">
    <name type="scientific">Iodobacter fluviatilis</name>
    <dbReference type="NCBI Taxonomy" id="537"/>
    <lineage>
        <taxon>Bacteria</taxon>
        <taxon>Pseudomonadati</taxon>
        <taxon>Pseudomonadota</taxon>
        <taxon>Betaproteobacteria</taxon>
        <taxon>Neisseriales</taxon>
        <taxon>Chitinibacteraceae</taxon>
        <taxon>Iodobacter</taxon>
    </lineage>
</organism>
<dbReference type="GO" id="GO:0006313">
    <property type="term" value="P:DNA transposition"/>
    <property type="evidence" value="ECO:0007669"/>
    <property type="project" value="InterPro"/>
</dbReference>
<protein>
    <submittedName>
        <fullName evidence="3">Transposase</fullName>
    </submittedName>
</protein>
<accession>A0A377Q7R2</accession>
<dbReference type="GO" id="GO:0003677">
    <property type="term" value="F:DNA binding"/>
    <property type="evidence" value="ECO:0007669"/>
    <property type="project" value="InterPro"/>
</dbReference>
<dbReference type="Proteomes" id="UP000255108">
    <property type="component" value="Unassembled WGS sequence"/>
</dbReference>
<reference evidence="3 5" key="2">
    <citation type="submission" date="2019-03" db="EMBL/GenBank/DDBJ databases">
        <title>Genomic Encyclopedia of Type Strains, Phase IV (KMG-IV): sequencing the most valuable type-strain genomes for metagenomic binning, comparative biology and taxonomic classification.</title>
        <authorList>
            <person name="Goeker M."/>
        </authorList>
    </citation>
    <scope>NUCLEOTIDE SEQUENCE [LARGE SCALE GENOMIC DNA]</scope>
    <source>
        <strain evidence="3 5">DSM 3764</strain>
    </source>
</reference>
<reference evidence="2 4" key="1">
    <citation type="submission" date="2018-06" db="EMBL/GenBank/DDBJ databases">
        <authorList>
            <consortium name="Pathogen Informatics"/>
            <person name="Doyle S."/>
        </authorList>
    </citation>
    <scope>NUCLEOTIDE SEQUENCE [LARGE SCALE GENOMIC DNA]</scope>
    <source>
        <strain evidence="2 4">NCTC11159</strain>
    </source>
</reference>
<feature type="domain" description="Transposase IS110-like N-terminal" evidence="1">
    <location>
        <begin position="5"/>
        <end position="88"/>
    </location>
</feature>
<evidence type="ECO:0000259" key="1">
    <source>
        <dbReference type="Pfam" id="PF01548"/>
    </source>
</evidence>
<evidence type="ECO:0000313" key="2">
    <source>
        <dbReference type="EMBL" id="STQ90785.1"/>
    </source>
</evidence>
<dbReference type="AlphaFoldDB" id="A0A377Q7R2"/>